<feature type="compositionally biased region" description="Basic residues" evidence="1">
    <location>
        <begin position="47"/>
        <end position="63"/>
    </location>
</feature>
<feature type="region of interest" description="Disordered" evidence="1">
    <location>
        <begin position="1"/>
        <end position="145"/>
    </location>
</feature>
<accession>A1ZVV5</accession>
<evidence type="ECO:0000256" key="1">
    <source>
        <dbReference type="SAM" id="MobiDB-lite"/>
    </source>
</evidence>
<feature type="compositionally biased region" description="Polar residues" evidence="1">
    <location>
        <begin position="1"/>
        <end position="25"/>
    </location>
</feature>
<organism evidence="2 3">
    <name type="scientific">Microscilla marina ATCC 23134</name>
    <dbReference type="NCBI Taxonomy" id="313606"/>
    <lineage>
        <taxon>Bacteria</taxon>
        <taxon>Pseudomonadati</taxon>
        <taxon>Bacteroidota</taxon>
        <taxon>Cytophagia</taxon>
        <taxon>Cytophagales</taxon>
        <taxon>Microscillaceae</taxon>
        <taxon>Microscilla</taxon>
    </lineage>
</organism>
<feature type="compositionally biased region" description="Polar residues" evidence="1">
    <location>
        <begin position="99"/>
        <end position="115"/>
    </location>
</feature>
<feature type="compositionally biased region" description="Polar residues" evidence="1">
    <location>
        <begin position="34"/>
        <end position="43"/>
    </location>
</feature>
<sequence>MHTHKQPQQNKDQGAIQAQENTAQRPSEVAHKSAQGQQPTLQAKQRPIQRRNHNQSHKAKHQPIQRTAQTNDLKTQMGNQHGVDLSGFKEHSNKKTVAKTKNSQSTKVTQIPTEQQSKKAVEPSYDPSKIGQKGVPKMASSPPSKKIKQVALSKTACMVHGIDADHVKGVIQQGYLSCAYRRLGPGEDYSRPADKTGGGALGVYLRLVGSTHTKWPVKGYGVGANTKSKVQLVFSPEILEKGEWRVSSMDGMGKVPGVQSKDLTTGLRKTKTDWGKTKELWSKQNEASRNQVYNGIVEAQKPIENNEIIFWDTVPIEGFLRAIMCSSKATFNTLAELPEYDRSNNTLAGIPIISSEGDASLLKTLASLA</sequence>
<keyword evidence="3" id="KW-1185">Reference proteome</keyword>
<dbReference type="OrthoDB" id="5505542at2"/>
<feature type="compositionally biased region" description="Polar residues" evidence="1">
    <location>
        <begin position="64"/>
        <end position="79"/>
    </location>
</feature>
<evidence type="ECO:0000313" key="3">
    <source>
        <dbReference type="Proteomes" id="UP000004095"/>
    </source>
</evidence>
<reference evidence="2 3" key="1">
    <citation type="submission" date="2007-01" db="EMBL/GenBank/DDBJ databases">
        <authorList>
            <person name="Haygood M."/>
            <person name="Podell S."/>
            <person name="Anderson C."/>
            <person name="Hopkinson B."/>
            <person name="Roe K."/>
            <person name="Barbeau K."/>
            <person name="Gaasterland T."/>
            <person name="Ferriera S."/>
            <person name="Johnson J."/>
            <person name="Kravitz S."/>
            <person name="Beeson K."/>
            <person name="Sutton G."/>
            <person name="Rogers Y.-H."/>
            <person name="Friedman R."/>
            <person name="Frazier M."/>
            <person name="Venter J.C."/>
        </authorList>
    </citation>
    <scope>NUCLEOTIDE SEQUENCE [LARGE SCALE GENOMIC DNA]</scope>
    <source>
        <strain evidence="2 3">ATCC 23134</strain>
    </source>
</reference>
<protein>
    <submittedName>
        <fullName evidence="2">Uncharacterized protein</fullName>
    </submittedName>
</protein>
<dbReference type="AlphaFoldDB" id="A1ZVV5"/>
<dbReference type="EMBL" id="AAWS01000047">
    <property type="protein sequence ID" value="EAY25532.1"/>
    <property type="molecule type" value="Genomic_DNA"/>
</dbReference>
<proteinExistence type="predicted"/>
<gene>
    <name evidence="2" type="ORF">M23134_06231</name>
</gene>
<dbReference type="Proteomes" id="UP000004095">
    <property type="component" value="Unassembled WGS sequence"/>
</dbReference>
<comment type="caution">
    <text evidence="2">The sequence shown here is derived from an EMBL/GenBank/DDBJ whole genome shotgun (WGS) entry which is preliminary data.</text>
</comment>
<dbReference type="eggNOG" id="ENOG5033Z95">
    <property type="taxonomic scope" value="Bacteria"/>
</dbReference>
<name>A1ZVV5_MICM2</name>
<dbReference type="RefSeq" id="WP_002702738.1">
    <property type="nucleotide sequence ID" value="NZ_AAWS01000047.1"/>
</dbReference>
<evidence type="ECO:0000313" key="2">
    <source>
        <dbReference type="EMBL" id="EAY25532.1"/>
    </source>
</evidence>